<proteinExistence type="inferred from homology"/>
<reference evidence="12 13" key="1">
    <citation type="journal article" date="2022" name="Nat. Plants">
        <title>Genomes of leafy and leafless Platanthera orchids illuminate the evolution of mycoheterotrophy.</title>
        <authorList>
            <person name="Li M.H."/>
            <person name="Liu K.W."/>
            <person name="Li Z."/>
            <person name="Lu H.C."/>
            <person name="Ye Q.L."/>
            <person name="Zhang D."/>
            <person name="Wang J.Y."/>
            <person name="Li Y.F."/>
            <person name="Zhong Z.M."/>
            <person name="Liu X."/>
            <person name="Yu X."/>
            <person name="Liu D.K."/>
            <person name="Tu X.D."/>
            <person name="Liu B."/>
            <person name="Hao Y."/>
            <person name="Liao X.Y."/>
            <person name="Jiang Y.T."/>
            <person name="Sun W.H."/>
            <person name="Chen J."/>
            <person name="Chen Y.Q."/>
            <person name="Ai Y."/>
            <person name="Zhai J.W."/>
            <person name="Wu S.S."/>
            <person name="Zhou Z."/>
            <person name="Hsiao Y.Y."/>
            <person name="Wu W.L."/>
            <person name="Chen Y.Y."/>
            <person name="Lin Y.F."/>
            <person name="Hsu J.L."/>
            <person name="Li C.Y."/>
            <person name="Wang Z.W."/>
            <person name="Zhao X."/>
            <person name="Zhong W.Y."/>
            <person name="Ma X.K."/>
            <person name="Ma L."/>
            <person name="Huang J."/>
            <person name="Chen G.Z."/>
            <person name="Huang M.Z."/>
            <person name="Huang L."/>
            <person name="Peng D.H."/>
            <person name="Luo Y.B."/>
            <person name="Zou S.Q."/>
            <person name="Chen S.P."/>
            <person name="Lan S."/>
            <person name="Tsai W.C."/>
            <person name="Van de Peer Y."/>
            <person name="Liu Z.J."/>
        </authorList>
    </citation>
    <scope>NUCLEOTIDE SEQUENCE [LARGE SCALE GENOMIC DNA]</scope>
    <source>
        <strain evidence="12">Lor287</strain>
    </source>
</reference>
<sequence length="305" mass="34233">MDILCCHFCAYRALWLLVIWSIISFNSKGDSDPLVLSLKKESSYPKIIGCVPCSHEILMGSYFDTHKSLSDPDFRIFLDQETRSSDFCERMIHNIEIFGPSSLQRDLIGEGSHRKLITTMIFNDHPEFTHFVDDHFCEAVVVEYLPAGVFSDPFELQHLVGRKVFRDASVLGDTNLELPSALSSRSVVEIHSDATNGTHKVVVQLPLHARYPPLDYRGYVNININEPDLLLRCRPKEDSELNACSWTLIDMGIFNGSSVAAWRTPCGNEAHAMAVTIITYLSALVCSLLIVLSSAFFSQKETNIA</sequence>
<dbReference type="GO" id="GO:0005789">
    <property type="term" value="C:endoplasmic reticulum membrane"/>
    <property type="evidence" value="ECO:0007669"/>
    <property type="project" value="UniProtKB-SubCell"/>
</dbReference>
<keyword evidence="5 10" id="KW-0812">Transmembrane</keyword>
<dbReference type="InterPro" id="IPR013233">
    <property type="entry name" value="PIG-X/PBN1"/>
</dbReference>
<name>A0AAP0BA62_9ASPA</name>
<comment type="caution">
    <text evidence="12">The sequence shown here is derived from an EMBL/GenBank/DDBJ whole genome shotgun (WGS) entry which is preliminary data.</text>
</comment>
<keyword evidence="7 10" id="KW-1133">Transmembrane helix</keyword>
<feature type="transmembrane region" description="Helical" evidence="10">
    <location>
        <begin position="273"/>
        <end position="297"/>
    </location>
</feature>
<evidence type="ECO:0000256" key="7">
    <source>
        <dbReference type="ARBA" id="ARBA00022989"/>
    </source>
</evidence>
<evidence type="ECO:0000256" key="3">
    <source>
        <dbReference type="ARBA" id="ARBA00010345"/>
    </source>
</evidence>
<evidence type="ECO:0008006" key="14">
    <source>
        <dbReference type="Google" id="ProtNLM"/>
    </source>
</evidence>
<comment type="pathway">
    <text evidence="2">Glycolipid biosynthesis; glycosylphosphatidylinositol-anchor biosynthesis.</text>
</comment>
<evidence type="ECO:0000256" key="6">
    <source>
        <dbReference type="ARBA" id="ARBA00022824"/>
    </source>
</evidence>
<organism evidence="12 13">
    <name type="scientific">Platanthera zijinensis</name>
    <dbReference type="NCBI Taxonomy" id="2320716"/>
    <lineage>
        <taxon>Eukaryota</taxon>
        <taxon>Viridiplantae</taxon>
        <taxon>Streptophyta</taxon>
        <taxon>Embryophyta</taxon>
        <taxon>Tracheophyta</taxon>
        <taxon>Spermatophyta</taxon>
        <taxon>Magnoliopsida</taxon>
        <taxon>Liliopsida</taxon>
        <taxon>Asparagales</taxon>
        <taxon>Orchidaceae</taxon>
        <taxon>Orchidoideae</taxon>
        <taxon>Orchideae</taxon>
        <taxon>Orchidinae</taxon>
        <taxon>Platanthera</taxon>
    </lineage>
</organism>
<keyword evidence="8 10" id="KW-0472">Membrane</keyword>
<dbReference type="PANTHER" id="PTHR28650:SF1">
    <property type="entry name" value="PHOSPHATIDYLINOSITOL-GLYCAN BIOSYNTHESIS CLASS X PROTEIN"/>
    <property type="match status" value="1"/>
</dbReference>
<keyword evidence="11" id="KW-0732">Signal</keyword>
<evidence type="ECO:0000256" key="2">
    <source>
        <dbReference type="ARBA" id="ARBA00004687"/>
    </source>
</evidence>
<feature type="chain" id="PRO_5042885962" description="Phosphatidylinositol-glycan biosynthesis class X protein" evidence="11">
    <location>
        <begin position="32"/>
        <end position="305"/>
    </location>
</feature>
<keyword evidence="6" id="KW-0256">Endoplasmic reticulum</keyword>
<protein>
    <recommendedName>
        <fullName evidence="14">Phosphatidylinositol-glycan biosynthesis class X protein</fullName>
    </recommendedName>
</protein>
<keyword evidence="13" id="KW-1185">Reference proteome</keyword>
<dbReference type="AlphaFoldDB" id="A0AAP0BA62"/>
<dbReference type="PANTHER" id="PTHR28650">
    <property type="entry name" value="PHOSPHATIDYLINOSITOL-GLYCAN BIOSYNTHESIS CLASS X PROTEIN"/>
    <property type="match status" value="1"/>
</dbReference>
<evidence type="ECO:0000256" key="8">
    <source>
        <dbReference type="ARBA" id="ARBA00023136"/>
    </source>
</evidence>
<accession>A0AAP0BA62</accession>
<evidence type="ECO:0000256" key="5">
    <source>
        <dbReference type="ARBA" id="ARBA00022692"/>
    </source>
</evidence>
<dbReference type="Proteomes" id="UP001418222">
    <property type="component" value="Unassembled WGS sequence"/>
</dbReference>
<evidence type="ECO:0000256" key="1">
    <source>
        <dbReference type="ARBA" id="ARBA00004389"/>
    </source>
</evidence>
<dbReference type="Pfam" id="PF08320">
    <property type="entry name" value="PIG-X"/>
    <property type="match status" value="1"/>
</dbReference>
<dbReference type="GO" id="GO:0006506">
    <property type="term" value="P:GPI anchor biosynthetic process"/>
    <property type="evidence" value="ECO:0007669"/>
    <property type="project" value="UniProtKB-KW"/>
</dbReference>
<dbReference type="InterPro" id="IPR040039">
    <property type="entry name" value="PIGX"/>
</dbReference>
<evidence type="ECO:0000256" key="9">
    <source>
        <dbReference type="ARBA" id="ARBA00023180"/>
    </source>
</evidence>
<evidence type="ECO:0000313" key="12">
    <source>
        <dbReference type="EMBL" id="KAK8934477.1"/>
    </source>
</evidence>
<evidence type="ECO:0000256" key="10">
    <source>
        <dbReference type="SAM" id="Phobius"/>
    </source>
</evidence>
<gene>
    <name evidence="12" type="ORF">KSP39_PZI014736</name>
</gene>
<feature type="signal peptide" evidence="11">
    <location>
        <begin position="1"/>
        <end position="31"/>
    </location>
</feature>
<dbReference type="SMART" id="SM00780">
    <property type="entry name" value="PIG-X"/>
    <property type="match status" value="1"/>
</dbReference>
<evidence type="ECO:0000256" key="11">
    <source>
        <dbReference type="SAM" id="SignalP"/>
    </source>
</evidence>
<comment type="subcellular location">
    <subcellularLocation>
        <location evidence="1">Endoplasmic reticulum membrane</location>
        <topology evidence="1">Single-pass membrane protein</topology>
    </subcellularLocation>
</comment>
<keyword evidence="4" id="KW-0337">GPI-anchor biosynthesis</keyword>
<evidence type="ECO:0000313" key="13">
    <source>
        <dbReference type="Proteomes" id="UP001418222"/>
    </source>
</evidence>
<keyword evidence="9" id="KW-0325">Glycoprotein</keyword>
<comment type="similarity">
    <text evidence="3">Belongs to the PIGX family.</text>
</comment>
<evidence type="ECO:0000256" key="4">
    <source>
        <dbReference type="ARBA" id="ARBA00022502"/>
    </source>
</evidence>
<dbReference type="EMBL" id="JBBWWQ010000012">
    <property type="protein sequence ID" value="KAK8934477.1"/>
    <property type="molecule type" value="Genomic_DNA"/>
</dbReference>